<proteinExistence type="predicted"/>
<accession>A0A655NWX6</accession>
<name>A0A655NWX6_VIBCL</name>
<dbReference type="Proteomes" id="UP000044806">
    <property type="component" value="Unassembled WGS sequence"/>
</dbReference>
<evidence type="ECO:0000313" key="4">
    <source>
        <dbReference type="Proteomes" id="UP000044806"/>
    </source>
</evidence>
<evidence type="ECO:0000313" key="3">
    <source>
        <dbReference type="Proteomes" id="UP000041770"/>
    </source>
</evidence>
<evidence type="ECO:0000313" key="1">
    <source>
        <dbReference type="EMBL" id="CRZ83885.1"/>
    </source>
</evidence>
<organism evidence="1 4">
    <name type="scientific">Vibrio cholerae</name>
    <dbReference type="NCBI Taxonomy" id="666"/>
    <lineage>
        <taxon>Bacteria</taxon>
        <taxon>Pseudomonadati</taxon>
        <taxon>Pseudomonadota</taxon>
        <taxon>Gammaproteobacteria</taxon>
        <taxon>Vibrionales</taxon>
        <taxon>Vibrionaceae</taxon>
        <taxon>Vibrio</taxon>
    </lineage>
</organism>
<dbReference type="EMBL" id="CWQY01000024">
    <property type="protein sequence ID" value="CSD05655.1"/>
    <property type="molecule type" value="Genomic_DNA"/>
</dbReference>
<protein>
    <submittedName>
        <fullName evidence="1">Uncharacterized protein</fullName>
    </submittedName>
</protein>
<dbReference type="EMBL" id="CWOW01000001">
    <property type="protein sequence ID" value="CRZ83885.1"/>
    <property type="molecule type" value="Genomic_DNA"/>
</dbReference>
<gene>
    <name evidence="1" type="ORF">ERS013165_00326</name>
    <name evidence="2" type="ORF">ERS013200_03036</name>
</gene>
<evidence type="ECO:0000313" key="2">
    <source>
        <dbReference type="EMBL" id="CSD05655.1"/>
    </source>
</evidence>
<dbReference type="AlphaFoldDB" id="A0A655NWX6"/>
<reference evidence="3 4" key="1">
    <citation type="submission" date="2015-07" db="EMBL/GenBank/DDBJ databases">
        <authorList>
            <consortium name="Pathogen Informatics"/>
        </authorList>
    </citation>
    <scope>NUCLEOTIDE SEQUENCE [LARGE SCALE GENOMIC DNA]</scope>
    <source>
        <strain evidence="2 3">A316</strain>
        <strain evidence="1 4">A51</strain>
    </source>
</reference>
<sequence length="153" mass="16297">MVPFCVWGFTGGALRLAGRIYVAYSACIDYVLTQCGVDHVGFSSFRAQADSTHLSRGLALVAIRLTFKQFLDVVFGGRDCSLPISQSKPASGVVESSSLGAGVPRLFNGTGHGLFFRWLKRNGSSVQFGVYSLVFVGDCPSFVFGSITHGGMA</sequence>
<dbReference type="Proteomes" id="UP000041770">
    <property type="component" value="Unassembled WGS sequence"/>
</dbReference>